<gene>
    <name evidence="2" type="primary">se21</name>
    <name evidence="2" type="ORF">SENV_ORF21</name>
</gene>
<name>A0A3G2JTS3_9ABAC</name>
<organism evidence="2 3">
    <name type="scientific">Spodoptera exigua multiple nucleopolyhedrovirus</name>
    <dbReference type="NCBI Taxonomy" id="10454"/>
    <lineage>
        <taxon>Viruses</taxon>
        <taxon>Viruses incertae sedis</taxon>
        <taxon>Naldaviricetes</taxon>
        <taxon>Lefavirales</taxon>
        <taxon>Baculoviridae</taxon>
        <taxon>Alphabaculovirus</taxon>
    </lineage>
</organism>
<keyword evidence="1" id="KW-0812">Transmembrane</keyword>
<dbReference type="EMBL" id="MH370144">
    <property type="protein sequence ID" value="AYN44981.1"/>
    <property type="molecule type" value="Genomic_DNA"/>
</dbReference>
<proteinExistence type="predicted"/>
<evidence type="ECO:0000313" key="2">
    <source>
        <dbReference type="EMBL" id="AYN44981.1"/>
    </source>
</evidence>
<evidence type="ECO:0000313" key="3">
    <source>
        <dbReference type="Proteomes" id="UP000676073"/>
    </source>
</evidence>
<keyword evidence="3" id="KW-1185">Reference proteome</keyword>
<keyword evidence="1" id="KW-1133">Transmembrane helix</keyword>
<dbReference type="KEGG" id="vg:80535777"/>
<sequence length="808" mass="95183">MQCALSIVFLLFSFASSDVIDICVENKCNGERIIDKFARQQFDFENVTHLQDFAKWVELSSNVQRYNPQNRTIGVVGKFLNNFVLLAGKQAHLSVNLQTAGDVVFKVVTELYVNYHDMQKHWNLYQNFFNTFIIWAPLKFKTLLAMYAEIRSSMVSSRYRVSQTDDACINLISLALGYPMSVMSMRDVRQEVYIYYVSKIKNRLDWDRFKGMYEAIEPLQFPHTTLMRSGPLNISVHHNVHDLRVLVKMQQECEYVYENFKKLWQRLNVTFTHTIFNVDVYVYKNRHEYTRTGLLFATSVNNGGVSIYNYNEKKIHASVYFEDENDIPSAFGHELFHCLLYSSNRRVVHLPNSNWYLEGAANRFGYRKCYWFDYFNLRNYEHKTVAEIVGSTYGDKILYPMGSALVSFLYEKRPDILRRAVLTHNYTIVSDDVIENDFTNFKRNKLIECKYYNNNNNNRRNEKMFNIQKQYFQMLPKDIFKDCRNYITLQFEDCVFVLTPSNLYMKNKVRNVNPQKIIRSNRNEVTTQFDFDFMQKGIIKLGAKLMLKNIKDPFNVIDKFFSIDDNYSYACNVSCAGETIIRLMLSVPLLTSTLFVNTTSVEAAKNIVRRYEEIANGCQLYIPPPVGVEGRLRMYVNNLFNLRNEHVAESNLRKPVDAHRNTIIHLAAMFNRPLFLRFYRQNNRLTKTLLNYYNATPTWLFENTQKYVHFFGHEPSRYCITIVSGNYSYVYPPLLKHSNDVIINNTLNFTTAIFIIIIITILVVGICLSTLITYFIVKHYYNKLKNINYTFNKQKFYTNNECTTFLFE</sequence>
<keyword evidence="1" id="KW-0472">Membrane</keyword>
<evidence type="ECO:0000256" key="1">
    <source>
        <dbReference type="SAM" id="Phobius"/>
    </source>
</evidence>
<dbReference type="RefSeq" id="YP_010797785.1">
    <property type="nucleotide sequence ID" value="NC_076246.1"/>
</dbReference>
<reference evidence="2 3" key="1">
    <citation type="submission" date="2018-05" db="EMBL/GenBank/DDBJ databases">
        <title>The genome sequence of a novel Spodoptera exigua multiple nucleopolyhedrovirus, SeMNPV-QD, isolated from Qingdao, China.</title>
        <authorList>
            <person name="Chen Y."/>
            <person name="Qi B."/>
            <person name="Zheng G."/>
            <person name="Zhang Y."/>
            <person name="Li C."/>
        </authorList>
    </citation>
    <scope>NUCLEOTIDE SEQUENCE [LARGE SCALE GENOMIC DNA]</scope>
    <source>
        <strain evidence="2">SeMNPV-QD</strain>
    </source>
</reference>
<dbReference type="Proteomes" id="UP000676073">
    <property type="component" value="Segment"/>
</dbReference>
<accession>A0A3G2JTS3</accession>
<dbReference type="GeneID" id="80535777"/>
<feature type="transmembrane region" description="Helical" evidence="1">
    <location>
        <begin position="752"/>
        <end position="777"/>
    </location>
</feature>
<protein>
    <submittedName>
        <fullName evidence="2">Se21</fullName>
    </submittedName>
</protein>